<organism evidence="7 8">
    <name type="scientific">Winogradskyella arenosi</name>
    <dbReference type="NCBI Taxonomy" id="533325"/>
    <lineage>
        <taxon>Bacteria</taxon>
        <taxon>Pseudomonadati</taxon>
        <taxon>Bacteroidota</taxon>
        <taxon>Flavobacteriia</taxon>
        <taxon>Flavobacteriales</taxon>
        <taxon>Flavobacteriaceae</taxon>
        <taxon>Winogradskyella</taxon>
    </lineage>
</organism>
<sequence length="121" mass="14297">MEKLSKSPLKMKKIKLLRFGRDFKPDQQVILRDYLAIERTRLANERTLLSYIRSSLYLLLGAIALFQLKEFSNFEYLALGALVFSILFFIIGVYRFTLLKKSLKRVYYKSEDKEASKDENE</sequence>
<protein>
    <submittedName>
        <fullName evidence="7">Putative membrane protein</fullName>
    </submittedName>
</protein>
<gene>
    <name evidence="7" type="ORF">DFQ08_101406</name>
</gene>
<evidence type="ECO:0000256" key="5">
    <source>
        <dbReference type="SAM" id="Phobius"/>
    </source>
</evidence>
<comment type="caution">
    <text evidence="7">The sequence shown here is derived from an EMBL/GenBank/DDBJ whole genome shotgun (WGS) entry which is preliminary data.</text>
</comment>
<reference evidence="7 8" key="1">
    <citation type="submission" date="2018-07" db="EMBL/GenBank/DDBJ databases">
        <title>Genomic Encyclopedia of Type Strains, Phase III (KMG-III): the genomes of soil and plant-associated and newly described type strains.</title>
        <authorList>
            <person name="Whitman W."/>
        </authorList>
    </citation>
    <scope>NUCLEOTIDE SEQUENCE [LARGE SCALE GENOMIC DNA]</scope>
    <source>
        <strain evidence="7 8">CECT 7958</strain>
    </source>
</reference>
<dbReference type="InterPro" id="IPR003807">
    <property type="entry name" value="DUF202"/>
</dbReference>
<dbReference type="Pfam" id="PF02656">
    <property type="entry name" value="DUF202"/>
    <property type="match status" value="1"/>
</dbReference>
<evidence type="ECO:0000313" key="7">
    <source>
        <dbReference type="EMBL" id="RCW93610.1"/>
    </source>
</evidence>
<dbReference type="GO" id="GO:0012505">
    <property type="term" value="C:endomembrane system"/>
    <property type="evidence" value="ECO:0007669"/>
    <property type="project" value="UniProtKB-SubCell"/>
</dbReference>
<evidence type="ECO:0000313" key="8">
    <source>
        <dbReference type="Proteomes" id="UP000253436"/>
    </source>
</evidence>
<evidence type="ECO:0000256" key="2">
    <source>
        <dbReference type="ARBA" id="ARBA00022692"/>
    </source>
</evidence>
<evidence type="ECO:0000256" key="3">
    <source>
        <dbReference type="ARBA" id="ARBA00022989"/>
    </source>
</evidence>
<name>A0A368ZIK1_9FLAO</name>
<evidence type="ECO:0000256" key="1">
    <source>
        <dbReference type="ARBA" id="ARBA00004127"/>
    </source>
</evidence>
<keyword evidence="8" id="KW-1185">Reference proteome</keyword>
<keyword evidence="3 5" id="KW-1133">Transmembrane helix</keyword>
<dbReference type="Proteomes" id="UP000253436">
    <property type="component" value="Unassembled WGS sequence"/>
</dbReference>
<comment type="subcellular location">
    <subcellularLocation>
        <location evidence="1">Endomembrane system</location>
        <topology evidence="1">Multi-pass membrane protein</topology>
    </subcellularLocation>
</comment>
<evidence type="ECO:0000259" key="6">
    <source>
        <dbReference type="Pfam" id="PF02656"/>
    </source>
</evidence>
<dbReference type="EMBL" id="QPJO01000001">
    <property type="protein sequence ID" value="RCW93610.1"/>
    <property type="molecule type" value="Genomic_DNA"/>
</dbReference>
<feature type="transmembrane region" description="Helical" evidence="5">
    <location>
        <begin position="74"/>
        <end position="96"/>
    </location>
</feature>
<feature type="domain" description="DUF202" evidence="6">
    <location>
        <begin position="39"/>
        <end position="97"/>
    </location>
</feature>
<keyword evidence="4 5" id="KW-0472">Membrane</keyword>
<accession>A0A368ZIK1</accession>
<dbReference type="AlphaFoldDB" id="A0A368ZIK1"/>
<proteinExistence type="predicted"/>
<feature type="transmembrane region" description="Helical" evidence="5">
    <location>
        <begin position="48"/>
        <end position="68"/>
    </location>
</feature>
<evidence type="ECO:0000256" key="4">
    <source>
        <dbReference type="ARBA" id="ARBA00023136"/>
    </source>
</evidence>
<keyword evidence="2 5" id="KW-0812">Transmembrane</keyword>